<proteinExistence type="predicted"/>
<gene>
    <name evidence="2" type="ORF">SEMRO_2162_G317210.1</name>
</gene>
<feature type="region of interest" description="Disordered" evidence="1">
    <location>
        <begin position="100"/>
        <end position="128"/>
    </location>
</feature>
<keyword evidence="3" id="KW-1185">Reference proteome</keyword>
<evidence type="ECO:0000313" key="2">
    <source>
        <dbReference type="EMBL" id="CAB9528173.1"/>
    </source>
</evidence>
<protein>
    <submittedName>
        <fullName evidence="2">Uncharacterized protein</fullName>
    </submittedName>
</protein>
<organism evidence="2 3">
    <name type="scientific">Seminavis robusta</name>
    <dbReference type="NCBI Taxonomy" id="568900"/>
    <lineage>
        <taxon>Eukaryota</taxon>
        <taxon>Sar</taxon>
        <taxon>Stramenopiles</taxon>
        <taxon>Ochrophyta</taxon>
        <taxon>Bacillariophyta</taxon>
        <taxon>Bacillariophyceae</taxon>
        <taxon>Bacillariophycidae</taxon>
        <taxon>Naviculales</taxon>
        <taxon>Naviculaceae</taxon>
        <taxon>Seminavis</taxon>
    </lineage>
</organism>
<dbReference type="EMBL" id="CAICTM010002160">
    <property type="protein sequence ID" value="CAB9528173.1"/>
    <property type="molecule type" value="Genomic_DNA"/>
</dbReference>
<evidence type="ECO:0000313" key="3">
    <source>
        <dbReference type="Proteomes" id="UP001153069"/>
    </source>
</evidence>
<feature type="compositionally biased region" description="Basic and acidic residues" evidence="1">
    <location>
        <begin position="289"/>
        <end position="298"/>
    </location>
</feature>
<dbReference type="AlphaFoldDB" id="A0A9N8HUU2"/>
<accession>A0A9N8HUU2</accession>
<name>A0A9N8HUU2_9STRA</name>
<comment type="caution">
    <text evidence="2">The sequence shown here is derived from an EMBL/GenBank/DDBJ whole genome shotgun (WGS) entry which is preliminary data.</text>
</comment>
<evidence type="ECO:0000256" key="1">
    <source>
        <dbReference type="SAM" id="MobiDB-lite"/>
    </source>
</evidence>
<feature type="region of interest" description="Disordered" evidence="1">
    <location>
        <begin position="163"/>
        <end position="197"/>
    </location>
</feature>
<reference evidence="2" key="1">
    <citation type="submission" date="2020-06" db="EMBL/GenBank/DDBJ databases">
        <authorList>
            <consortium name="Plant Systems Biology data submission"/>
        </authorList>
    </citation>
    <scope>NUCLEOTIDE SEQUENCE</scope>
    <source>
        <strain evidence="2">D6</strain>
    </source>
</reference>
<feature type="region of interest" description="Disordered" evidence="1">
    <location>
        <begin position="224"/>
        <end position="298"/>
    </location>
</feature>
<dbReference type="Proteomes" id="UP001153069">
    <property type="component" value="Unassembled WGS sequence"/>
</dbReference>
<feature type="compositionally biased region" description="Basic and acidic residues" evidence="1">
    <location>
        <begin position="178"/>
        <end position="197"/>
    </location>
</feature>
<sequence>MMEEEDYYGISKDYSTLSTRELLAELDKRNIRYAPTTSREDLEFLLLEGMQDEHEDQLLVDEESEMAFLMRELASMGIRLPRYASRDELEVLLRRAKQNPERFMATTAKRPKRPRPSMSPTQRRRRRQHVAISRLRRELNELGIPCPPGASPKMMERLLRESEGQFTPDRGPPRRKRDVYPPRRDGPEQPDVDTRKLLWDELNRRGIRFSPTSTRKELESLLHNSQQNHNASARPPPSKRNRENFRVNTDSVPEARAPKEQSANDADNVFEKNADKERNVGVDVGSSKEGSRAHTERLTTRQRRALINFPLPLMSRTEAVKQQLRRKDVLGRDNQLPTRNGRQVLAARGTVLPDQATQGTVCNDLFGPRCMTGANKQ</sequence>
<feature type="compositionally biased region" description="Basic and acidic residues" evidence="1">
    <location>
        <begin position="269"/>
        <end position="280"/>
    </location>
</feature>